<dbReference type="InterPro" id="IPR000073">
    <property type="entry name" value="AB_hydrolase_1"/>
</dbReference>
<keyword evidence="3" id="KW-1185">Reference proteome</keyword>
<proteinExistence type="predicted"/>
<dbReference type="Pfam" id="PF12697">
    <property type="entry name" value="Abhydrolase_6"/>
    <property type="match status" value="1"/>
</dbReference>
<sequence>MCACRDWEVLVVGHDWGGQVAWHLCLFRPDLVRAVVALGVPFFPRGPRPTTESVAASDGLYIMQFQEPGRAERAFARYNVATVLKKFFSIEIDDMTAPPGVEFIDFLEARPSIPWITDEELGQYAEKFQKSGFTGPLNYYRMMDTSWRLTAPWQDAKVMVPAKFIYGDKDIGLKSFGIDHFVRSGAFESYVPNLEIVIIDGHHFLQQEQADRVNSEILSYFDKFTGEET</sequence>
<reference evidence="2" key="2">
    <citation type="submission" date="2021-02" db="EMBL/GenBank/DDBJ databases">
        <authorList>
            <person name="Kimball J.A."/>
            <person name="Haas M.W."/>
            <person name="Macchietto M."/>
            <person name="Kono T."/>
            <person name="Duquette J."/>
            <person name="Shao M."/>
        </authorList>
    </citation>
    <scope>NUCLEOTIDE SEQUENCE</scope>
    <source>
        <tissue evidence="2">Fresh leaf tissue</tissue>
    </source>
</reference>
<dbReference type="AlphaFoldDB" id="A0A8J5WRG7"/>
<protein>
    <recommendedName>
        <fullName evidence="1">AB hydrolase-1 domain-containing protein</fullName>
    </recommendedName>
</protein>
<dbReference type="EMBL" id="JAAALK010000080">
    <property type="protein sequence ID" value="KAG8092809.1"/>
    <property type="molecule type" value="Genomic_DNA"/>
</dbReference>
<dbReference type="OrthoDB" id="7130006at2759"/>
<organism evidence="2 3">
    <name type="scientific">Zizania palustris</name>
    <name type="common">Northern wild rice</name>
    <dbReference type="NCBI Taxonomy" id="103762"/>
    <lineage>
        <taxon>Eukaryota</taxon>
        <taxon>Viridiplantae</taxon>
        <taxon>Streptophyta</taxon>
        <taxon>Embryophyta</taxon>
        <taxon>Tracheophyta</taxon>
        <taxon>Spermatophyta</taxon>
        <taxon>Magnoliopsida</taxon>
        <taxon>Liliopsida</taxon>
        <taxon>Poales</taxon>
        <taxon>Poaceae</taxon>
        <taxon>BOP clade</taxon>
        <taxon>Oryzoideae</taxon>
        <taxon>Oryzeae</taxon>
        <taxon>Zizaniinae</taxon>
        <taxon>Zizania</taxon>
    </lineage>
</organism>
<evidence type="ECO:0000259" key="1">
    <source>
        <dbReference type="Pfam" id="PF12697"/>
    </source>
</evidence>
<reference evidence="2" key="1">
    <citation type="journal article" date="2021" name="bioRxiv">
        <title>Whole Genome Assembly and Annotation of Northern Wild Rice, Zizania palustris L., Supports a Whole Genome Duplication in the Zizania Genus.</title>
        <authorList>
            <person name="Haas M."/>
            <person name="Kono T."/>
            <person name="Macchietto M."/>
            <person name="Millas R."/>
            <person name="McGilp L."/>
            <person name="Shao M."/>
            <person name="Duquette J."/>
            <person name="Hirsch C.N."/>
            <person name="Kimball J."/>
        </authorList>
    </citation>
    <scope>NUCLEOTIDE SEQUENCE</scope>
    <source>
        <tissue evidence="2">Fresh leaf tissue</tissue>
    </source>
</reference>
<dbReference type="Proteomes" id="UP000729402">
    <property type="component" value="Unassembled WGS sequence"/>
</dbReference>
<gene>
    <name evidence="2" type="ORF">GUJ93_ZPchr0012g21219</name>
</gene>
<dbReference type="PANTHER" id="PTHR43329">
    <property type="entry name" value="EPOXIDE HYDROLASE"/>
    <property type="match status" value="1"/>
</dbReference>
<name>A0A8J5WRG7_ZIZPA</name>
<comment type="caution">
    <text evidence="2">The sequence shown here is derived from an EMBL/GenBank/DDBJ whole genome shotgun (WGS) entry which is preliminary data.</text>
</comment>
<accession>A0A8J5WRG7</accession>
<evidence type="ECO:0000313" key="2">
    <source>
        <dbReference type="EMBL" id="KAG8092809.1"/>
    </source>
</evidence>
<feature type="domain" description="AB hydrolase-1" evidence="1">
    <location>
        <begin position="9"/>
        <end position="214"/>
    </location>
</feature>
<evidence type="ECO:0000313" key="3">
    <source>
        <dbReference type="Proteomes" id="UP000729402"/>
    </source>
</evidence>